<organism evidence="5 6">
    <name type="scientific">Candidatus Limadaptatus stercorigallinarum</name>
    <dbReference type="NCBI Taxonomy" id="2840845"/>
    <lineage>
        <taxon>Bacteria</taxon>
        <taxon>Bacillati</taxon>
        <taxon>Bacillota</taxon>
        <taxon>Clostridia</taxon>
        <taxon>Eubacteriales</taxon>
        <taxon>Candidatus Limadaptatus</taxon>
    </lineage>
</organism>
<keyword evidence="2" id="KW-0238">DNA-binding</keyword>
<evidence type="ECO:0000313" key="5">
    <source>
        <dbReference type="EMBL" id="HIU21854.1"/>
    </source>
</evidence>
<accession>A0A9D1HT39</accession>
<comment type="caution">
    <text evidence="5">The sequence shown here is derived from an EMBL/GenBank/DDBJ whole genome shotgun (WGS) entry which is preliminary data.</text>
</comment>
<dbReference type="EMBL" id="DVMN01000116">
    <property type="protein sequence ID" value="HIU21854.1"/>
    <property type="molecule type" value="Genomic_DNA"/>
</dbReference>
<name>A0A9D1HT39_9FIRM</name>
<dbReference type="Proteomes" id="UP000824088">
    <property type="component" value="Unassembled WGS sequence"/>
</dbReference>
<dbReference type="PANTHER" id="PTHR42756:SF1">
    <property type="entry name" value="TRANSCRIPTIONAL REPRESSOR OF EMRAB OPERON"/>
    <property type="match status" value="1"/>
</dbReference>
<dbReference type="SMART" id="SM00347">
    <property type="entry name" value="HTH_MARR"/>
    <property type="match status" value="1"/>
</dbReference>
<evidence type="ECO:0000256" key="2">
    <source>
        <dbReference type="ARBA" id="ARBA00023125"/>
    </source>
</evidence>
<dbReference type="PROSITE" id="PS50995">
    <property type="entry name" value="HTH_MARR_2"/>
    <property type="match status" value="1"/>
</dbReference>
<sequence>MDVKNAAYFFSAYRKLLRSYTDFQLNALEGYDLSPNEIVVLSSIETTPTASDIAMMSDVSKALVSRSVKLLKEKNYITATVSEEDKREQQLALTEEGQKVAELIDEANRRYFATAFANFEKDEKAVLKALLDMMLRNLNVDFKI</sequence>
<evidence type="ECO:0000313" key="6">
    <source>
        <dbReference type="Proteomes" id="UP000824088"/>
    </source>
</evidence>
<keyword evidence="3" id="KW-0804">Transcription</keyword>
<dbReference type="PANTHER" id="PTHR42756">
    <property type="entry name" value="TRANSCRIPTIONAL REGULATOR, MARR"/>
    <property type="match status" value="1"/>
</dbReference>
<evidence type="ECO:0000259" key="4">
    <source>
        <dbReference type="PROSITE" id="PS50995"/>
    </source>
</evidence>
<dbReference type="InterPro" id="IPR036390">
    <property type="entry name" value="WH_DNA-bd_sf"/>
</dbReference>
<dbReference type="InterPro" id="IPR000835">
    <property type="entry name" value="HTH_MarR-typ"/>
</dbReference>
<dbReference type="AlphaFoldDB" id="A0A9D1HT39"/>
<evidence type="ECO:0000256" key="3">
    <source>
        <dbReference type="ARBA" id="ARBA00023163"/>
    </source>
</evidence>
<protein>
    <submittedName>
        <fullName evidence="5">MarR family transcriptional regulator</fullName>
    </submittedName>
</protein>
<evidence type="ECO:0000256" key="1">
    <source>
        <dbReference type="ARBA" id="ARBA00023015"/>
    </source>
</evidence>
<dbReference type="SUPFAM" id="SSF46785">
    <property type="entry name" value="Winged helix' DNA-binding domain"/>
    <property type="match status" value="1"/>
</dbReference>
<feature type="domain" description="HTH marR-type" evidence="4">
    <location>
        <begin position="1"/>
        <end position="136"/>
    </location>
</feature>
<gene>
    <name evidence="5" type="ORF">IAD51_06495</name>
</gene>
<dbReference type="InterPro" id="IPR036388">
    <property type="entry name" value="WH-like_DNA-bd_sf"/>
</dbReference>
<reference evidence="5" key="2">
    <citation type="journal article" date="2021" name="PeerJ">
        <title>Extensive microbial diversity within the chicken gut microbiome revealed by metagenomics and culture.</title>
        <authorList>
            <person name="Gilroy R."/>
            <person name="Ravi A."/>
            <person name="Getino M."/>
            <person name="Pursley I."/>
            <person name="Horton D.L."/>
            <person name="Alikhan N.F."/>
            <person name="Baker D."/>
            <person name="Gharbi K."/>
            <person name="Hall N."/>
            <person name="Watson M."/>
            <person name="Adriaenssens E.M."/>
            <person name="Foster-Nyarko E."/>
            <person name="Jarju S."/>
            <person name="Secka A."/>
            <person name="Antonio M."/>
            <person name="Oren A."/>
            <person name="Chaudhuri R.R."/>
            <person name="La Ragione R."/>
            <person name="Hildebrand F."/>
            <person name="Pallen M.J."/>
        </authorList>
    </citation>
    <scope>NUCLEOTIDE SEQUENCE</scope>
    <source>
        <strain evidence="5">1063</strain>
    </source>
</reference>
<keyword evidence="1" id="KW-0805">Transcription regulation</keyword>
<dbReference type="Pfam" id="PF12802">
    <property type="entry name" value="MarR_2"/>
    <property type="match status" value="1"/>
</dbReference>
<dbReference type="GO" id="GO:0003677">
    <property type="term" value="F:DNA binding"/>
    <property type="evidence" value="ECO:0007669"/>
    <property type="project" value="UniProtKB-KW"/>
</dbReference>
<dbReference type="Gene3D" id="1.10.10.10">
    <property type="entry name" value="Winged helix-like DNA-binding domain superfamily/Winged helix DNA-binding domain"/>
    <property type="match status" value="1"/>
</dbReference>
<reference evidence="5" key="1">
    <citation type="submission" date="2020-10" db="EMBL/GenBank/DDBJ databases">
        <authorList>
            <person name="Gilroy R."/>
        </authorList>
    </citation>
    <scope>NUCLEOTIDE SEQUENCE</scope>
    <source>
        <strain evidence="5">1063</strain>
    </source>
</reference>
<dbReference type="GO" id="GO:0003700">
    <property type="term" value="F:DNA-binding transcription factor activity"/>
    <property type="evidence" value="ECO:0007669"/>
    <property type="project" value="InterPro"/>
</dbReference>
<proteinExistence type="predicted"/>